<evidence type="ECO:0000313" key="2">
    <source>
        <dbReference type="EMBL" id="MDT0382125.1"/>
    </source>
</evidence>
<comment type="caution">
    <text evidence="2">The sequence shown here is derived from an EMBL/GenBank/DDBJ whole genome shotgun (WGS) entry which is preliminary data.</text>
</comment>
<keyword evidence="3" id="KW-1185">Reference proteome</keyword>
<reference evidence="3" key="1">
    <citation type="submission" date="2023-07" db="EMBL/GenBank/DDBJ databases">
        <title>30 novel species of actinomycetes from the DSMZ collection.</title>
        <authorList>
            <person name="Nouioui I."/>
        </authorList>
    </citation>
    <scope>NUCLEOTIDE SEQUENCE [LARGE SCALE GENOMIC DNA]</scope>
    <source>
        <strain evidence="3">DSM 42041</strain>
    </source>
</reference>
<accession>A0ABU2NYQ4</accession>
<dbReference type="InterPro" id="IPR010982">
    <property type="entry name" value="Lambda_DNA-bd_dom_sf"/>
</dbReference>
<dbReference type="Proteomes" id="UP001183414">
    <property type="component" value="Unassembled WGS sequence"/>
</dbReference>
<name>A0ABU2NYQ4_9ACTN</name>
<dbReference type="SUPFAM" id="SSF47413">
    <property type="entry name" value="lambda repressor-like DNA-binding domains"/>
    <property type="match status" value="1"/>
</dbReference>
<dbReference type="Pfam" id="PF19054">
    <property type="entry name" value="DUF5753"/>
    <property type="match status" value="1"/>
</dbReference>
<dbReference type="CDD" id="cd00093">
    <property type="entry name" value="HTH_XRE"/>
    <property type="match status" value="1"/>
</dbReference>
<dbReference type="PROSITE" id="PS50943">
    <property type="entry name" value="HTH_CROC1"/>
    <property type="match status" value="1"/>
</dbReference>
<protein>
    <submittedName>
        <fullName evidence="2">Helix-turn-helix transcriptional regulator</fullName>
    </submittedName>
</protein>
<proteinExistence type="predicted"/>
<feature type="domain" description="HTH cro/C1-type" evidence="1">
    <location>
        <begin position="25"/>
        <end position="79"/>
    </location>
</feature>
<evidence type="ECO:0000259" key="1">
    <source>
        <dbReference type="PROSITE" id="PS50943"/>
    </source>
</evidence>
<dbReference type="Gene3D" id="1.10.260.40">
    <property type="entry name" value="lambda repressor-like DNA-binding domains"/>
    <property type="match status" value="1"/>
</dbReference>
<dbReference type="SMART" id="SM00530">
    <property type="entry name" value="HTH_XRE"/>
    <property type="match status" value="1"/>
</dbReference>
<organism evidence="2 3">
    <name type="scientific">Streptomyces hazeniae</name>
    <dbReference type="NCBI Taxonomy" id="3075538"/>
    <lineage>
        <taxon>Bacteria</taxon>
        <taxon>Bacillati</taxon>
        <taxon>Actinomycetota</taxon>
        <taxon>Actinomycetes</taxon>
        <taxon>Kitasatosporales</taxon>
        <taxon>Streptomycetaceae</taxon>
        <taxon>Streptomyces</taxon>
    </lineage>
</organism>
<gene>
    <name evidence="2" type="ORF">RM572_25520</name>
</gene>
<dbReference type="InterPro" id="IPR001387">
    <property type="entry name" value="Cro/C1-type_HTH"/>
</dbReference>
<evidence type="ECO:0000313" key="3">
    <source>
        <dbReference type="Proteomes" id="UP001183414"/>
    </source>
</evidence>
<dbReference type="EMBL" id="JAVREQ010000030">
    <property type="protein sequence ID" value="MDT0382125.1"/>
    <property type="molecule type" value="Genomic_DNA"/>
</dbReference>
<sequence>MGRQAKPRATEEARPEAWRCYGRLLKLFREQKRLTQTELAEAAGYSYEHTASVEQGRRPAKLEFTEAMERVLPANGALLALQEEVELAKLPKFFQDFAKIEVEAVSRFEYEPQIVPGLLQTEAYARAVFGVHCPPLPPDVLEQHLEARLERQRLLSRAPVAQFSFVLWEPVLRNPVGDAPALRAQLHRLLEVTKLDNVEVQVIPARTGAHPGCHGPMVLLETHDHQRVGYLESQGLGSVITDAETVSAFSLRYGKLRSRALNIDESARLIERLAGEQ</sequence>
<dbReference type="RefSeq" id="WP_311675733.1">
    <property type="nucleotide sequence ID" value="NZ_JAVREQ010000030.1"/>
</dbReference>
<dbReference type="InterPro" id="IPR043917">
    <property type="entry name" value="DUF5753"/>
</dbReference>
<dbReference type="Pfam" id="PF13560">
    <property type="entry name" value="HTH_31"/>
    <property type="match status" value="1"/>
</dbReference>